<dbReference type="RefSeq" id="WP_007005156.1">
    <property type="nucleotide sequence ID" value="NZ_GG770781.1"/>
</dbReference>
<dbReference type="EC" id="3.1.3.16" evidence="3"/>
<dbReference type="Proteomes" id="UP000005324">
    <property type="component" value="Unassembled WGS sequence"/>
</dbReference>
<comment type="caution">
    <text evidence="3">The sequence shown here is derived from an EMBL/GenBank/DDBJ whole genome shotgun (WGS) entry which is preliminary data.</text>
</comment>
<keyword evidence="4" id="KW-1185">Reference proteome</keyword>
<dbReference type="AlphaFoldDB" id="D5RJP7"/>
<dbReference type="InterPro" id="IPR015655">
    <property type="entry name" value="PP2C"/>
</dbReference>
<feature type="domain" description="PPM-type phosphatase" evidence="2">
    <location>
        <begin position="2"/>
        <end position="236"/>
    </location>
</feature>
<sequence>MIPGLRSDARTHVGTVRSRNEDAVVHRPDLGLWAVADGAGGHGGGDVAAAAVASALEGIPPGLSAAEMLAQLRLRLSATHEALRRRAAEQGPGRVMASTIVVLLLRSRHFACLWAGDSRAYRLREGALQMLTRDHSLVQEMVDRGELAAEAAERHPQANIILRAVGGGEGPLLLDKVSDGLQPGDVFLLCSDGLFKALPEEAIARLLRQGADAAALVQGAVAAGARDNVSAVVLRHDGAEDTLPGLPRVPAR</sequence>
<protein>
    <submittedName>
        <fullName evidence="3">Protein phosphatase 2C</fullName>
        <ecNumber evidence="3">3.1.3.16</ecNumber>
    </submittedName>
</protein>
<dbReference type="PANTHER" id="PTHR47992">
    <property type="entry name" value="PROTEIN PHOSPHATASE"/>
    <property type="match status" value="1"/>
</dbReference>
<evidence type="ECO:0000313" key="3">
    <source>
        <dbReference type="EMBL" id="EFH12469.1"/>
    </source>
</evidence>
<organism evidence="3 4">
    <name type="scientific">Pseudoroseomonas cervicalis ATCC 49957</name>
    <dbReference type="NCBI Taxonomy" id="525371"/>
    <lineage>
        <taxon>Bacteria</taxon>
        <taxon>Pseudomonadati</taxon>
        <taxon>Pseudomonadota</taxon>
        <taxon>Alphaproteobacteria</taxon>
        <taxon>Acetobacterales</taxon>
        <taxon>Roseomonadaceae</taxon>
        <taxon>Roseomonas</taxon>
    </lineage>
</organism>
<reference evidence="3 4" key="1">
    <citation type="submission" date="2010-04" db="EMBL/GenBank/DDBJ databases">
        <authorList>
            <person name="Qin X."/>
            <person name="Bachman B."/>
            <person name="Battles P."/>
            <person name="Bell A."/>
            <person name="Bess C."/>
            <person name="Bickham C."/>
            <person name="Chaboub L."/>
            <person name="Chen D."/>
            <person name="Coyle M."/>
            <person name="Deiros D.R."/>
            <person name="Dinh H."/>
            <person name="Forbes L."/>
            <person name="Fowler G."/>
            <person name="Francisco L."/>
            <person name="Fu Q."/>
            <person name="Gubbala S."/>
            <person name="Hale W."/>
            <person name="Han Y."/>
            <person name="Hemphill L."/>
            <person name="Highlander S.K."/>
            <person name="Hirani K."/>
            <person name="Hogues M."/>
            <person name="Jackson L."/>
            <person name="Jakkamsetti A."/>
            <person name="Javaid M."/>
            <person name="Jiang H."/>
            <person name="Korchina V."/>
            <person name="Kovar C."/>
            <person name="Lara F."/>
            <person name="Lee S."/>
            <person name="Mata R."/>
            <person name="Mathew T."/>
            <person name="Moen C."/>
            <person name="Morales K."/>
            <person name="Munidasa M."/>
            <person name="Nazareth L."/>
            <person name="Ngo R."/>
            <person name="Nguyen L."/>
            <person name="Okwuonu G."/>
            <person name="Ongeri F."/>
            <person name="Patil S."/>
            <person name="Petrosino J."/>
            <person name="Pham C."/>
            <person name="Pham P."/>
            <person name="Pu L.-L."/>
            <person name="Puazo M."/>
            <person name="Raj R."/>
            <person name="Reid J."/>
            <person name="Rouhana J."/>
            <person name="Saada N."/>
            <person name="Shang Y."/>
            <person name="Simmons D."/>
            <person name="Thornton R."/>
            <person name="Warren J."/>
            <person name="Weissenberger G."/>
            <person name="Zhang J."/>
            <person name="Zhang L."/>
            <person name="Zhou C."/>
            <person name="Zhu D."/>
            <person name="Muzny D."/>
            <person name="Worley K."/>
            <person name="Gibbs R."/>
        </authorList>
    </citation>
    <scope>NUCLEOTIDE SEQUENCE [LARGE SCALE GENOMIC DNA]</scope>
    <source>
        <strain evidence="3 4">ATCC 49957</strain>
    </source>
</reference>
<dbReference type="SMART" id="SM00332">
    <property type="entry name" value="PP2Cc"/>
    <property type="match status" value="1"/>
</dbReference>
<dbReference type="OrthoDB" id="9801841at2"/>
<dbReference type="InterPro" id="IPR036457">
    <property type="entry name" value="PPM-type-like_dom_sf"/>
</dbReference>
<dbReference type="EMBL" id="ADVL01000216">
    <property type="protein sequence ID" value="EFH12469.1"/>
    <property type="molecule type" value="Genomic_DNA"/>
</dbReference>
<name>D5RJP7_9PROT</name>
<gene>
    <name evidence="3" type="primary">pphA2</name>
    <name evidence="3" type="ORF">HMPREF0731_1307</name>
</gene>
<proteinExistence type="predicted"/>
<evidence type="ECO:0000259" key="2">
    <source>
        <dbReference type="PROSITE" id="PS51746"/>
    </source>
</evidence>
<feature type="region of interest" description="Disordered" evidence="1">
    <location>
        <begin position="1"/>
        <end position="20"/>
    </location>
</feature>
<dbReference type="Pfam" id="PF13672">
    <property type="entry name" value="PP2C_2"/>
    <property type="match status" value="1"/>
</dbReference>
<dbReference type="HOGENOM" id="CLU_034545_0_3_5"/>
<evidence type="ECO:0000313" key="4">
    <source>
        <dbReference type="Proteomes" id="UP000005324"/>
    </source>
</evidence>
<keyword evidence="3" id="KW-0378">Hydrolase</keyword>
<dbReference type="CDD" id="cd00143">
    <property type="entry name" value="PP2Cc"/>
    <property type="match status" value="1"/>
</dbReference>
<accession>D5RJP7</accession>
<dbReference type="GO" id="GO:0004722">
    <property type="term" value="F:protein serine/threonine phosphatase activity"/>
    <property type="evidence" value="ECO:0007669"/>
    <property type="project" value="UniProtKB-EC"/>
</dbReference>
<dbReference type="Gene3D" id="3.60.40.10">
    <property type="entry name" value="PPM-type phosphatase domain"/>
    <property type="match status" value="1"/>
</dbReference>
<evidence type="ECO:0000256" key="1">
    <source>
        <dbReference type="SAM" id="MobiDB-lite"/>
    </source>
</evidence>
<dbReference type="PROSITE" id="PS51746">
    <property type="entry name" value="PPM_2"/>
    <property type="match status" value="1"/>
</dbReference>
<dbReference type="SUPFAM" id="SSF81606">
    <property type="entry name" value="PP2C-like"/>
    <property type="match status" value="1"/>
</dbReference>
<dbReference type="SMART" id="SM00331">
    <property type="entry name" value="PP2C_SIG"/>
    <property type="match status" value="1"/>
</dbReference>
<dbReference type="InterPro" id="IPR001932">
    <property type="entry name" value="PPM-type_phosphatase-like_dom"/>
</dbReference>